<dbReference type="AlphaFoldDB" id="A0A3P4B880"/>
<proteinExistence type="predicted"/>
<dbReference type="Pfam" id="PF13723">
    <property type="entry name" value="Ketoacyl-synt_2"/>
    <property type="match status" value="1"/>
</dbReference>
<dbReference type="SUPFAM" id="SSF53901">
    <property type="entry name" value="Thiolase-like"/>
    <property type="match status" value="1"/>
</dbReference>
<protein>
    <recommendedName>
        <fullName evidence="1">Beta-ketoacyl synthase-like N-terminal domain-containing protein</fullName>
    </recommendedName>
</protein>
<dbReference type="GO" id="GO:0016746">
    <property type="term" value="F:acyltransferase activity"/>
    <property type="evidence" value="ECO:0007669"/>
    <property type="project" value="InterPro"/>
</dbReference>
<dbReference type="InterPro" id="IPR014030">
    <property type="entry name" value="Ketoacyl_synth_N"/>
</dbReference>
<sequence>MVTFSIADWQAWAPHIHDTPAWQTWARAPYCPAGDDAPPRLDFLPAMQRRRLGALARMVFACAWPLAEGRANLPVVYGSQHGETTRDIELLLDLARGEPLSPTSFGLSVHNAVAGQWTIARGETAETVALSAAHCGAEHAFLEACALLRQGYEAALVVLAEELPPAPYRPWIADVPFSYAAAFRIEPGQDWRLAPSDPPACSPAPAWPSPLNLVRNLALGSPGWHHIENGHAWQWTHLDR</sequence>
<accession>A0A3P4B880</accession>
<evidence type="ECO:0000313" key="2">
    <source>
        <dbReference type="EMBL" id="VCU71365.1"/>
    </source>
</evidence>
<feature type="domain" description="Beta-ketoacyl synthase-like N-terminal" evidence="1">
    <location>
        <begin position="22"/>
        <end position="235"/>
    </location>
</feature>
<organism evidence="2 3">
    <name type="scientific">Pigmentiphaga humi</name>
    <dbReference type="NCBI Taxonomy" id="2478468"/>
    <lineage>
        <taxon>Bacteria</taxon>
        <taxon>Pseudomonadati</taxon>
        <taxon>Pseudomonadota</taxon>
        <taxon>Betaproteobacteria</taxon>
        <taxon>Burkholderiales</taxon>
        <taxon>Alcaligenaceae</taxon>
        <taxon>Pigmentiphaga</taxon>
    </lineage>
</organism>
<dbReference type="OrthoDB" id="9798676at2"/>
<name>A0A3P4B880_9BURK</name>
<dbReference type="EMBL" id="UWPJ01000026">
    <property type="protein sequence ID" value="VCU71365.1"/>
    <property type="molecule type" value="Genomic_DNA"/>
</dbReference>
<keyword evidence="3" id="KW-1185">Reference proteome</keyword>
<evidence type="ECO:0000313" key="3">
    <source>
        <dbReference type="Proteomes" id="UP000277294"/>
    </source>
</evidence>
<evidence type="ECO:0000259" key="1">
    <source>
        <dbReference type="Pfam" id="PF13723"/>
    </source>
</evidence>
<reference evidence="2 3" key="1">
    <citation type="submission" date="2018-10" db="EMBL/GenBank/DDBJ databases">
        <authorList>
            <person name="Criscuolo A."/>
        </authorList>
    </citation>
    <scope>NUCLEOTIDE SEQUENCE [LARGE SCALE GENOMIC DNA]</scope>
    <source>
        <strain evidence="2">DnA1</strain>
    </source>
</reference>
<dbReference type="Proteomes" id="UP000277294">
    <property type="component" value="Unassembled WGS sequence"/>
</dbReference>
<dbReference type="InterPro" id="IPR016039">
    <property type="entry name" value="Thiolase-like"/>
</dbReference>
<gene>
    <name evidence="2" type="ORF">PIGHUM_03448</name>
</gene>